<sequence length="162" mass="18489">MFPGCIRAPRSTQGSTDDITKQTKSIVQIYTDWANHYLEKARSKKRVSSLATDCSDGVLLAEVIESVTCQKIPDINRKPKSASQMVKDTDRFRLIEQLQQVEQNADFAIKQFLALNNEPLTQLLQKEKIEEERLIATANQCNQKFCQEDVLVAMQELLDQEI</sequence>
<dbReference type="InterPro" id="IPR001715">
    <property type="entry name" value="CH_dom"/>
</dbReference>
<gene>
    <name evidence="2" type="ORF">RN001_005451</name>
</gene>
<reference evidence="3" key="1">
    <citation type="submission" date="2023-01" db="EMBL/GenBank/DDBJ databases">
        <title>Key to firefly adult light organ development and bioluminescence: homeobox transcription factors regulate luciferase expression and transportation to peroxisome.</title>
        <authorList>
            <person name="Fu X."/>
        </authorList>
    </citation>
    <scope>NUCLEOTIDE SEQUENCE [LARGE SCALE GENOMIC DNA]</scope>
</reference>
<dbReference type="Gene3D" id="1.10.418.10">
    <property type="entry name" value="Calponin-like domain"/>
    <property type="match status" value="1"/>
</dbReference>
<evidence type="ECO:0000313" key="2">
    <source>
        <dbReference type="EMBL" id="KAK4882132.1"/>
    </source>
</evidence>
<dbReference type="AlphaFoldDB" id="A0AAN7PBY5"/>
<dbReference type="InterPro" id="IPR036872">
    <property type="entry name" value="CH_dom_sf"/>
</dbReference>
<evidence type="ECO:0000259" key="1">
    <source>
        <dbReference type="PROSITE" id="PS50021"/>
    </source>
</evidence>
<organism evidence="2 3">
    <name type="scientific">Aquatica leii</name>
    <dbReference type="NCBI Taxonomy" id="1421715"/>
    <lineage>
        <taxon>Eukaryota</taxon>
        <taxon>Metazoa</taxon>
        <taxon>Ecdysozoa</taxon>
        <taxon>Arthropoda</taxon>
        <taxon>Hexapoda</taxon>
        <taxon>Insecta</taxon>
        <taxon>Pterygota</taxon>
        <taxon>Neoptera</taxon>
        <taxon>Endopterygota</taxon>
        <taxon>Coleoptera</taxon>
        <taxon>Polyphaga</taxon>
        <taxon>Elateriformia</taxon>
        <taxon>Elateroidea</taxon>
        <taxon>Lampyridae</taxon>
        <taxon>Luciolinae</taxon>
        <taxon>Aquatica</taxon>
    </lineage>
</organism>
<dbReference type="Proteomes" id="UP001353858">
    <property type="component" value="Unassembled WGS sequence"/>
</dbReference>
<accession>A0AAN7PBY5</accession>
<evidence type="ECO:0000313" key="3">
    <source>
        <dbReference type="Proteomes" id="UP001353858"/>
    </source>
</evidence>
<dbReference type="SUPFAM" id="SSF47576">
    <property type="entry name" value="Calponin-homology domain, CH-domain"/>
    <property type="match status" value="1"/>
</dbReference>
<proteinExistence type="predicted"/>
<dbReference type="EMBL" id="JARPUR010000002">
    <property type="protein sequence ID" value="KAK4882132.1"/>
    <property type="molecule type" value="Genomic_DNA"/>
</dbReference>
<dbReference type="Pfam" id="PF00307">
    <property type="entry name" value="CH"/>
    <property type="match status" value="1"/>
</dbReference>
<feature type="domain" description="Calponin-homology (CH)" evidence="1">
    <location>
        <begin position="24"/>
        <end position="154"/>
    </location>
</feature>
<dbReference type="PROSITE" id="PS50021">
    <property type="entry name" value="CH"/>
    <property type="match status" value="1"/>
</dbReference>
<protein>
    <recommendedName>
        <fullName evidence="1">Calponin-homology (CH) domain-containing protein</fullName>
    </recommendedName>
</protein>
<name>A0AAN7PBY5_9COLE</name>
<keyword evidence="3" id="KW-1185">Reference proteome</keyword>
<comment type="caution">
    <text evidence="2">The sequence shown here is derived from an EMBL/GenBank/DDBJ whole genome shotgun (WGS) entry which is preliminary data.</text>
</comment>